<keyword evidence="2" id="KW-0507">mRNA processing</keyword>
<evidence type="ECO:0000256" key="5">
    <source>
        <dbReference type="ARBA" id="ARBA00022806"/>
    </source>
</evidence>
<evidence type="ECO:0000256" key="2">
    <source>
        <dbReference type="ARBA" id="ARBA00022664"/>
    </source>
</evidence>
<dbReference type="SMART" id="SM00847">
    <property type="entry name" value="HA2"/>
    <property type="match status" value="1"/>
</dbReference>
<dbReference type="GO" id="GO:0005524">
    <property type="term" value="F:ATP binding"/>
    <property type="evidence" value="ECO:0007669"/>
    <property type="project" value="UniProtKB-KW"/>
</dbReference>
<evidence type="ECO:0000256" key="3">
    <source>
        <dbReference type="ARBA" id="ARBA00022741"/>
    </source>
</evidence>
<dbReference type="PANTHER" id="PTHR18934:SF109">
    <property type="entry name" value="ATP-DEPENDENT RNA HELICASE DHX15 HOMOLOG"/>
    <property type="match status" value="1"/>
</dbReference>
<proteinExistence type="predicted"/>
<keyword evidence="4" id="KW-0378">Hydrolase</keyword>
<dbReference type="PANTHER" id="PTHR18934">
    <property type="entry name" value="ATP-DEPENDENT RNA HELICASE"/>
    <property type="match status" value="1"/>
</dbReference>
<dbReference type="Pfam" id="PF21010">
    <property type="entry name" value="HA2_C"/>
    <property type="match status" value="1"/>
</dbReference>
<dbReference type="Proteomes" id="UP000001593">
    <property type="component" value="Unassembled WGS sequence"/>
</dbReference>
<keyword evidence="11" id="KW-1185">Reference proteome</keyword>
<gene>
    <name evidence="10" type="ORF">NEMVEDRAFT_v1g155677</name>
</gene>
<dbReference type="eggNOG" id="KOG0925">
    <property type="taxonomic scope" value="Eukaryota"/>
</dbReference>
<dbReference type="GO" id="GO:0006397">
    <property type="term" value="P:mRNA processing"/>
    <property type="evidence" value="ECO:0007669"/>
    <property type="project" value="UniProtKB-KW"/>
</dbReference>
<dbReference type="GO" id="GO:0003724">
    <property type="term" value="F:RNA helicase activity"/>
    <property type="evidence" value="ECO:0007669"/>
    <property type="project" value="UniProtKB-EC"/>
</dbReference>
<dbReference type="InterPro" id="IPR048333">
    <property type="entry name" value="HA2_WH"/>
</dbReference>
<feature type="domain" description="Helicase-associated" evidence="9">
    <location>
        <begin position="2"/>
        <end position="92"/>
    </location>
</feature>
<comment type="catalytic activity">
    <reaction evidence="8">
        <text>ATP + H2O = ADP + phosphate + H(+)</text>
        <dbReference type="Rhea" id="RHEA:13065"/>
        <dbReference type="ChEBI" id="CHEBI:15377"/>
        <dbReference type="ChEBI" id="CHEBI:15378"/>
        <dbReference type="ChEBI" id="CHEBI:30616"/>
        <dbReference type="ChEBI" id="CHEBI:43474"/>
        <dbReference type="ChEBI" id="CHEBI:456216"/>
        <dbReference type="EC" id="3.6.4.13"/>
    </reaction>
</comment>
<dbReference type="EC" id="3.6.4.13" evidence="1"/>
<protein>
    <recommendedName>
        <fullName evidence="1">RNA helicase</fullName>
        <ecNumber evidence="1">3.6.4.13</ecNumber>
    </recommendedName>
</protein>
<dbReference type="Pfam" id="PF04408">
    <property type="entry name" value="WHD_HA2"/>
    <property type="match status" value="1"/>
</dbReference>
<dbReference type="EMBL" id="DS477186">
    <property type="protein sequence ID" value="EDO26027.1"/>
    <property type="molecule type" value="Genomic_DNA"/>
</dbReference>
<reference evidence="10 11" key="1">
    <citation type="journal article" date="2007" name="Science">
        <title>Sea anemone genome reveals ancestral eumetazoan gene repertoire and genomic organization.</title>
        <authorList>
            <person name="Putnam N.H."/>
            <person name="Srivastava M."/>
            <person name="Hellsten U."/>
            <person name="Dirks B."/>
            <person name="Chapman J."/>
            <person name="Salamov A."/>
            <person name="Terry A."/>
            <person name="Shapiro H."/>
            <person name="Lindquist E."/>
            <person name="Kapitonov V.V."/>
            <person name="Jurka J."/>
            <person name="Genikhovich G."/>
            <person name="Grigoriev I.V."/>
            <person name="Lucas S.M."/>
            <person name="Steele R.E."/>
            <person name="Finnerty J.R."/>
            <person name="Technau U."/>
            <person name="Martindale M.Q."/>
            <person name="Rokhsar D.S."/>
        </authorList>
    </citation>
    <scope>NUCLEOTIDE SEQUENCE [LARGE SCALE GENOMIC DNA]</scope>
    <source>
        <strain evidence="11">CH2 X CH6</strain>
    </source>
</reference>
<keyword evidence="7" id="KW-0508">mRNA splicing</keyword>
<dbReference type="GO" id="GO:0008380">
    <property type="term" value="P:RNA splicing"/>
    <property type="evidence" value="ECO:0007669"/>
    <property type="project" value="UniProtKB-KW"/>
</dbReference>
<dbReference type="KEGG" id="nve:5496362"/>
<evidence type="ECO:0000313" key="10">
    <source>
        <dbReference type="EMBL" id="EDO26027.1"/>
    </source>
</evidence>
<evidence type="ECO:0000256" key="8">
    <source>
        <dbReference type="ARBA" id="ARBA00047984"/>
    </source>
</evidence>
<evidence type="ECO:0000256" key="6">
    <source>
        <dbReference type="ARBA" id="ARBA00022840"/>
    </source>
</evidence>
<evidence type="ECO:0000313" key="11">
    <source>
        <dbReference type="Proteomes" id="UP000001593"/>
    </source>
</evidence>
<accession>A7TD28</accession>
<name>A7TD28_NEMVE</name>
<dbReference type="STRING" id="45351.A7TD28"/>
<dbReference type="InterPro" id="IPR027417">
    <property type="entry name" value="P-loop_NTPase"/>
</dbReference>
<evidence type="ECO:0000256" key="4">
    <source>
        <dbReference type="ARBA" id="ARBA00022801"/>
    </source>
</evidence>
<dbReference type="InterPro" id="IPR007502">
    <property type="entry name" value="Helicase-assoc_dom"/>
</dbReference>
<keyword evidence="3" id="KW-0547">Nucleotide-binding</keyword>
<organism evidence="10 11">
    <name type="scientific">Nematostella vectensis</name>
    <name type="common">Starlet sea anemone</name>
    <dbReference type="NCBI Taxonomy" id="45351"/>
    <lineage>
        <taxon>Eukaryota</taxon>
        <taxon>Metazoa</taxon>
        <taxon>Cnidaria</taxon>
        <taxon>Anthozoa</taxon>
        <taxon>Hexacorallia</taxon>
        <taxon>Actiniaria</taxon>
        <taxon>Edwardsiidae</taxon>
        <taxon>Nematostella</taxon>
    </lineage>
</organism>
<dbReference type="PhylomeDB" id="A7TD28"/>
<evidence type="ECO:0000256" key="1">
    <source>
        <dbReference type="ARBA" id="ARBA00012552"/>
    </source>
</evidence>
<dbReference type="GO" id="GO:0016787">
    <property type="term" value="F:hydrolase activity"/>
    <property type="evidence" value="ECO:0007669"/>
    <property type="project" value="UniProtKB-KW"/>
</dbReference>
<dbReference type="HOGENOM" id="CLU_001832_5_11_1"/>
<keyword evidence="5" id="KW-0347">Helicase</keyword>
<keyword evidence="6" id="KW-0067">ATP-binding</keyword>
<dbReference type="InParanoid" id="A7TD28"/>
<evidence type="ECO:0000256" key="7">
    <source>
        <dbReference type="ARBA" id="ARBA00023187"/>
    </source>
</evidence>
<dbReference type="SUPFAM" id="SSF52540">
    <property type="entry name" value="P-loop containing nucleoside triphosphate hydrolases"/>
    <property type="match status" value="1"/>
</dbReference>
<dbReference type="AlphaFoldDB" id="A7TD28"/>
<dbReference type="Gene3D" id="1.20.120.1080">
    <property type="match status" value="1"/>
</dbReference>
<evidence type="ECO:0000259" key="9">
    <source>
        <dbReference type="SMART" id="SM00847"/>
    </source>
</evidence>
<sequence>MRALELLNYLGALDDNGDLTELGSMMAEFPLDPQLAKMVIASCEFNCSNEILSITSMLSVPQVFLRPNEAKKAADESKMKFAHIDGDHLTLLNVYHAYKQNHEDTQWCYDNFIQHRSMKSADNVRGQLARIMDRFNLQRRSTDFNSRDYYLNIRKALVSGFFMQVL</sequence>